<accession>A0A6A5TTA0</accession>
<dbReference type="OrthoDB" id="20872at2759"/>
<dbReference type="InterPro" id="IPR038305">
    <property type="entry name" value="HeLo_sf"/>
</dbReference>
<evidence type="ECO:0000313" key="3">
    <source>
        <dbReference type="Proteomes" id="UP000800035"/>
    </source>
</evidence>
<dbReference type="PANTHER" id="PTHR37542:SF3">
    <property type="entry name" value="PRION-INHIBITION AND PROPAGATION HELO DOMAIN-CONTAINING PROTEIN"/>
    <property type="match status" value="1"/>
</dbReference>
<dbReference type="Proteomes" id="UP000800035">
    <property type="component" value="Unassembled WGS sequence"/>
</dbReference>
<dbReference type="Gene3D" id="1.20.120.1020">
    <property type="entry name" value="Prion-inhibition and propagation, HeLo domain"/>
    <property type="match status" value="1"/>
</dbReference>
<dbReference type="EMBL" id="ML976997">
    <property type="protein sequence ID" value="KAF1954892.1"/>
    <property type="molecule type" value="Genomic_DNA"/>
</dbReference>
<dbReference type="Pfam" id="PF14479">
    <property type="entry name" value="HeLo"/>
    <property type="match status" value="1"/>
</dbReference>
<reference evidence="2" key="1">
    <citation type="journal article" date="2020" name="Stud. Mycol.">
        <title>101 Dothideomycetes genomes: a test case for predicting lifestyles and emergence of pathogens.</title>
        <authorList>
            <person name="Haridas S."/>
            <person name="Albert R."/>
            <person name="Binder M."/>
            <person name="Bloem J."/>
            <person name="Labutti K."/>
            <person name="Salamov A."/>
            <person name="Andreopoulos B."/>
            <person name="Baker S."/>
            <person name="Barry K."/>
            <person name="Bills G."/>
            <person name="Bluhm B."/>
            <person name="Cannon C."/>
            <person name="Castanera R."/>
            <person name="Culley D."/>
            <person name="Daum C."/>
            <person name="Ezra D."/>
            <person name="Gonzalez J."/>
            <person name="Henrissat B."/>
            <person name="Kuo A."/>
            <person name="Liang C."/>
            <person name="Lipzen A."/>
            <person name="Lutzoni F."/>
            <person name="Magnuson J."/>
            <person name="Mondo S."/>
            <person name="Nolan M."/>
            <person name="Ohm R."/>
            <person name="Pangilinan J."/>
            <person name="Park H.-J."/>
            <person name="Ramirez L."/>
            <person name="Alfaro M."/>
            <person name="Sun H."/>
            <person name="Tritt A."/>
            <person name="Yoshinaga Y."/>
            <person name="Zwiers L.-H."/>
            <person name="Turgeon B."/>
            <person name="Goodwin S."/>
            <person name="Spatafora J."/>
            <person name="Crous P."/>
            <person name="Grigoriev I."/>
        </authorList>
    </citation>
    <scope>NUCLEOTIDE SEQUENCE</scope>
    <source>
        <strain evidence="2">CBS 675.92</strain>
    </source>
</reference>
<evidence type="ECO:0000313" key="2">
    <source>
        <dbReference type="EMBL" id="KAF1954892.1"/>
    </source>
</evidence>
<protein>
    <recommendedName>
        <fullName evidence="1">Prion-inhibition and propagation HeLo domain-containing protein</fullName>
    </recommendedName>
</protein>
<keyword evidence="3" id="KW-1185">Reference proteome</keyword>
<proteinExistence type="predicted"/>
<dbReference type="AlphaFoldDB" id="A0A6A5TTA0"/>
<sequence length="258" mass="28679">MEVGGFVVGVVGLASLFNNVLDSFEYVHIAKSFGSSFQTQVLKLDNARLRLSRWGEALGLSGSCVDNATALPSNIWSEEDKSKAEENLGQILESFNKAWNISKEYREIDANGCQEHEERRDPDLMMTLSLREKMLDLSRKRQNGALLVKKIKFALYDEKQLKGLVDDITSLTNALVELFPAQKPKQSVLAAREVSDFSEPFRALSTAATGQDEPLVSALARILKPADNLMTFNTERSNVMKMGADTGGHYEMRVGSPW</sequence>
<gene>
    <name evidence="2" type="ORF">CC80DRAFT_475619</name>
</gene>
<dbReference type="InterPro" id="IPR029498">
    <property type="entry name" value="HeLo_dom"/>
</dbReference>
<name>A0A6A5TTA0_9PLEO</name>
<evidence type="ECO:0000259" key="1">
    <source>
        <dbReference type="Pfam" id="PF14479"/>
    </source>
</evidence>
<feature type="domain" description="Prion-inhibition and propagation HeLo" evidence="1">
    <location>
        <begin position="5"/>
        <end position="200"/>
    </location>
</feature>
<dbReference type="PANTHER" id="PTHR37542">
    <property type="entry name" value="HELO DOMAIN-CONTAINING PROTEIN-RELATED"/>
    <property type="match status" value="1"/>
</dbReference>
<organism evidence="2 3">
    <name type="scientific">Byssothecium circinans</name>
    <dbReference type="NCBI Taxonomy" id="147558"/>
    <lineage>
        <taxon>Eukaryota</taxon>
        <taxon>Fungi</taxon>
        <taxon>Dikarya</taxon>
        <taxon>Ascomycota</taxon>
        <taxon>Pezizomycotina</taxon>
        <taxon>Dothideomycetes</taxon>
        <taxon>Pleosporomycetidae</taxon>
        <taxon>Pleosporales</taxon>
        <taxon>Massarineae</taxon>
        <taxon>Massarinaceae</taxon>
        <taxon>Byssothecium</taxon>
    </lineage>
</organism>